<feature type="compositionally biased region" description="Low complexity" evidence="1">
    <location>
        <begin position="7"/>
        <end position="20"/>
    </location>
</feature>
<keyword evidence="2" id="KW-0812">Transmembrane</keyword>
<evidence type="ECO:0008006" key="5">
    <source>
        <dbReference type="Google" id="ProtNLM"/>
    </source>
</evidence>
<feature type="region of interest" description="Disordered" evidence="1">
    <location>
        <begin position="232"/>
        <end position="308"/>
    </location>
</feature>
<keyword evidence="4" id="KW-1185">Reference proteome</keyword>
<dbReference type="AlphaFoldDB" id="A0ABD2HW59"/>
<evidence type="ECO:0000313" key="3">
    <source>
        <dbReference type="EMBL" id="KAL3072619.1"/>
    </source>
</evidence>
<accession>A0ABD2HW59</accession>
<comment type="caution">
    <text evidence="3">The sequence shown here is derived from an EMBL/GenBank/DDBJ whole genome shotgun (WGS) entry which is preliminary data.</text>
</comment>
<keyword evidence="2" id="KW-0472">Membrane</keyword>
<reference evidence="3 4" key="1">
    <citation type="submission" date="2024-10" db="EMBL/GenBank/DDBJ databases">
        <authorList>
            <person name="Kim D."/>
        </authorList>
    </citation>
    <scope>NUCLEOTIDE SEQUENCE [LARGE SCALE GENOMIC DNA]</scope>
    <source>
        <strain evidence="3">Taebaek</strain>
    </source>
</reference>
<feature type="compositionally biased region" description="Acidic residues" evidence="1">
    <location>
        <begin position="264"/>
        <end position="277"/>
    </location>
</feature>
<dbReference type="Proteomes" id="UP001620645">
    <property type="component" value="Unassembled WGS sequence"/>
</dbReference>
<evidence type="ECO:0000313" key="4">
    <source>
        <dbReference type="Proteomes" id="UP001620645"/>
    </source>
</evidence>
<organism evidence="3 4">
    <name type="scientific">Heterodera schachtii</name>
    <name type="common">Sugarbeet cyst nematode worm</name>
    <name type="synonym">Tylenchus schachtii</name>
    <dbReference type="NCBI Taxonomy" id="97005"/>
    <lineage>
        <taxon>Eukaryota</taxon>
        <taxon>Metazoa</taxon>
        <taxon>Ecdysozoa</taxon>
        <taxon>Nematoda</taxon>
        <taxon>Chromadorea</taxon>
        <taxon>Rhabditida</taxon>
        <taxon>Tylenchina</taxon>
        <taxon>Tylenchomorpha</taxon>
        <taxon>Tylenchoidea</taxon>
        <taxon>Heteroderidae</taxon>
        <taxon>Heteroderinae</taxon>
        <taxon>Heterodera</taxon>
    </lineage>
</organism>
<protein>
    <recommendedName>
        <fullName evidence="5">Transmembrane protein</fullName>
    </recommendedName>
</protein>
<gene>
    <name evidence="3" type="ORF">niasHS_017593</name>
</gene>
<feature type="region of interest" description="Disordered" evidence="1">
    <location>
        <begin position="1"/>
        <end position="20"/>
    </location>
</feature>
<proteinExistence type="predicted"/>
<evidence type="ECO:0000256" key="1">
    <source>
        <dbReference type="SAM" id="MobiDB-lite"/>
    </source>
</evidence>
<name>A0ABD2HW59_HETSC</name>
<evidence type="ECO:0000256" key="2">
    <source>
        <dbReference type="SAM" id="Phobius"/>
    </source>
</evidence>
<keyword evidence="2" id="KW-1133">Transmembrane helix</keyword>
<sequence length="308" mass="33845">MVKSAFSPPLNSVPASSSSSSDGHFSAVSLAPQKPSPSVASVSVTARKYIGSALLLSNVVYGSVLYALHGPFALLVHQFVPFFAAYAFSLLLALFSVRFHLPLLLLPLLITTVPFVVVPLLIASLFLSHHFCLLIPPLFAPLPNSSSPAADFPPFRSPPNSAALSAPSVDCFHSARFVPNSAVVTFFLAIIFVEKSAEFLFFLNLKRLFLQISKQQKIEKEILMERKLEKTDAAEEKADKKEHGEKQKGKKRKSIFRQKSIVEDREEEGRSEEEEEMVYGKELHHIGGTKAKPRSAIPTVSSSKRVIA</sequence>
<feature type="transmembrane region" description="Helical" evidence="2">
    <location>
        <begin position="104"/>
        <end position="127"/>
    </location>
</feature>
<feature type="transmembrane region" description="Helical" evidence="2">
    <location>
        <begin position="182"/>
        <end position="205"/>
    </location>
</feature>
<feature type="compositionally biased region" description="Polar residues" evidence="1">
    <location>
        <begin position="298"/>
        <end position="308"/>
    </location>
</feature>
<feature type="transmembrane region" description="Helical" evidence="2">
    <location>
        <begin position="49"/>
        <end position="69"/>
    </location>
</feature>
<feature type="compositionally biased region" description="Basic and acidic residues" evidence="1">
    <location>
        <begin position="232"/>
        <end position="247"/>
    </location>
</feature>
<feature type="transmembrane region" description="Helical" evidence="2">
    <location>
        <begin position="75"/>
        <end position="97"/>
    </location>
</feature>
<dbReference type="EMBL" id="JBICCN010000373">
    <property type="protein sequence ID" value="KAL3072619.1"/>
    <property type="molecule type" value="Genomic_DNA"/>
</dbReference>